<evidence type="ECO:0000259" key="1">
    <source>
        <dbReference type="Pfam" id="PF01493"/>
    </source>
</evidence>
<reference evidence="2 3" key="1">
    <citation type="journal article" date="2016" name="Front. Microbiol.">
        <title>Fuerstia marisgermanicae gen. nov., sp. nov., an Unusual Member of the Phylum Planctomycetes from the German Wadden Sea.</title>
        <authorList>
            <person name="Kohn T."/>
            <person name="Heuer A."/>
            <person name="Jogler M."/>
            <person name="Vollmers J."/>
            <person name="Boedeker C."/>
            <person name="Bunk B."/>
            <person name="Rast P."/>
            <person name="Borchert D."/>
            <person name="Glockner I."/>
            <person name="Freese H.M."/>
            <person name="Klenk H.P."/>
            <person name="Overmann J."/>
            <person name="Kaster A.K."/>
            <person name="Rohde M."/>
            <person name="Wiegand S."/>
            <person name="Jogler C."/>
        </authorList>
    </citation>
    <scope>NUCLEOTIDE SEQUENCE [LARGE SCALE GENOMIC DNA]</scope>
    <source>
        <strain evidence="2 3">NH11</strain>
    </source>
</reference>
<dbReference type="GO" id="GO:0018493">
    <property type="term" value="F:formylmethanofuran dehydrogenase activity"/>
    <property type="evidence" value="ECO:0007669"/>
    <property type="project" value="InterPro"/>
</dbReference>
<sequence length="270" mass="29198">MTIILTLKQPPAVPLESEVLSPDALCELSNAEIRALTVYHGKRQVPLDEFFDVDGERSEDLVLHGDLNKVRWIGRAMSRGSITVHGKVGMHLGAYMRGGRIEVHGDASDWIGAEMKNGFIHVHGNVGGQIGAAYRGSLAGMKNGLIIVDGSAGLEVGMRMRRGTIVLGGIARDFCGLQMKGGTIILQDGAEIRTGAWMNRGTIISMKPLQLMPTFAESNEFNPTFLNVYSKQLQQHGIALPFAASEGSYQRYAGDLSVPGKGEILVWQPA</sequence>
<dbReference type="Pfam" id="PF01493">
    <property type="entry name" value="GXGXG"/>
    <property type="match status" value="1"/>
</dbReference>
<evidence type="ECO:0000313" key="3">
    <source>
        <dbReference type="Proteomes" id="UP000187735"/>
    </source>
</evidence>
<keyword evidence="3" id="KW-1185">Reference proteome</keyword>
<evidence type="ECO:0000313" key="2">
    <source>
        <dbReference type="EMBL" id="APZ94831.1"/>
    </source>
</evidence>
<accession>A0A1P8WLB7</accession>
<dbReference type="Gene3D" id="2.160.20.60">
    <property type="entry name" value="Glutamate synthase, alpha subunit, C-terminal domain"/>
    <property type="match status" value="1"/>
</dbReference>
<dbReference type="InterPro" id="IPR002489">
    <property type="entry name" value="Glu_synth_asu_C"/>
</dbReference>
<dbReference type="PANTHER" id="PTHR39673:SF5">
    <property type="entry name" value="TUNGSTEN-CONTAINING FORMYLMETHANOFURAN DEHYDROGENASE 2 SUBUNIT C"/>
    <property type="match status" value="1"/>
</dbReference>
<dbReference type="RefSeq" id="WP_077026083.1">
    <property type="nucleotide sequence ID" value="NZ_CP017641.1"/>
</dbReference>
<dbReference type="KEGG" id="fmr:Fuma_04481"/>
<organism evidence="2 3">
    <name type="scientific">Fuerstiella marisgermanici</name>
    <dbReference type="NCBI Taxonomy" id="1891926"/>
    <lineage>
        <taxon>Bacteria</taxon>
        <taxon>Pseudomonadati</taxon>
        <taxon>Planctomycetota</taxon>
        <taxon>Planctomycetia</taxon>
        <taxon>Planctomycetales</taxon>
        <taxon>Planctomycetaceae</taxon>
        <taxon>Fuerstiella</taxon>
    </lineage>
</organism>
<dbReference type="OrthoDB" id="269067at2"/>
<dbReference type="Proteomes" id="UP000187735">
    <property type="component" value="Chromosome"/>
</dbReference>
<name>A0A1P8WLB7_9PLAN</name>
<dbReference type="GO" id="GO:0016787">
    <property type="term" value="F:hydrolase activity"/>
    <property type="evidence" value="ECO:0007669"/>
    <property type="project" value="UniProtKB-KW"/>
</dbReference>
<keyword evidence="2" id="KW-0378">Hydrolase</keyword>
<dbReference type="STRING" id="1891926.Fuma_04481"/>
<dbReference type="GO" id="GO:0046914">
    <property type="term" value="F:transition metal ion binding"/>
    <property type="evidence" value="ECO:0007669"/>
    <property type="project" value="InterPro"/>
</dbReference>
<dbReference type="GO" id="GO:0016740">
    <property type="term" value="F:transferase activity"/>
    <property type="evidence" value="ECO:0007669"/>
    <property type="project" value="UniProtKB-KW"/>
</dbReference>
<dbReference type="GO" id="GO:0015948">
    <property type="term" value="P:methanogenesis"/>
    <property type="evidence" value="ECO:0007669"/>
    <property type="project" value="InterPro"/>
</dbReference>
<dbReference type="AlphaFoldDB" id="A0A1P8WLB7"/>
<dbReference type="NCBIfam" id="TIGR03122">
    <property type="entry name" value="one_C_dehyd_C"/>
    <property type="match status" value="1"/>
</dbReference>
<protein>
    <submittedName>
        <fullName evidence="2">Formyltransferase/hydrolase complex Fhc subunit C</fullName>
    </submittedName>
</protein>
<dbReference type="InterPro" id="IPR036485">
    <property type="entry name" value="Glu_synth_asu_C_sf"/>
</dbReference>
<dbReference type="PANTHER" id="PTHR39673">
    <property type="entry name" value="TUNGSTEN FORMYLMETHANOFURAN DEHYDROGENASE, SUBUNIT C (FWDC)"/>
    <property type="match status" value="1"/>
</dbReference>
<dbReference type="SUPFAM" id="SSF69336">
    <property type="entry name" value="Alpha subunit of glutamate synthase, C-terminal domain"/>
    <property type="match status" value="1"/>
</dbReference>
<dbReference type="InterPro" id="IPR017550">
    <property type="entry name" value="Formylmethanofuran_DH_suC"/>
</dbReference>
<dbReference type="EMBL" id="CP017641">
    <property type="protein sequence ID" value="APZ94831.1"/>
    <property type="molecule type" value="Genomic_DNA"/>
</dbReference>
<gene>
    <name evidence="2" type="primary">fhcC</name>
    <name evidence="2" type="ORF">Fuma_04481</name>
</gene>
<keyword evidence="2" id="KW-0808">Transferase</keyword>
<feature type="domain" description="Glutamate synthase alpha subunit C-terminal" evidence="1">
    <location>
        <begin position="76"/>
        <end position="204"/>
    </location>
</feature>
<proteinExistence type="predicted"/>